<dbReference type="WBParaSite" id="MBELARI_LOCUS14369.1">
    <property type="protein sequence ID" value="MBELARI_LOCUS14369.1"/>
    <property type="gene ID" value="MBELARI_LOCUS14369"/>
</dbReference>
<evidence type="ECO:0000313" key="2">
    <source>
        <dbReference type="Proteomes" id="UP000887575"/>
    </source>
</evidence>
<dbReference type="AlphaFoldDB" id="A0AAF3EK21"/>
<accession>A0AAF3EK21</accession>
<keyword evidence="2" id="KW-1185">Reference proteome</keyword>
<feature type="compositionally biased region" description="Basic and acidic residues" evidence="1">
    <location>
        <begin position="78"/>
        <end position="92"/>
    </location>
</feature>
<dbReference type="Proteomes" id="UP000887575">
    <property type="component" value="Unassembled WGS sequence"/>
</dbReference>
<evidence type="ECO:0000313" key="3">
    <source>
        <dbReference type="WBParaSite" id="MBELARI_LOCUS14369.1"/>
    </source>
</evidence>
<feature type="region of interest" description="Disordered" evidence="1">
    <location>
        <begin position="1"/>
        <end position="32"/>
    </location>
</feature>
<feature type="region of interest" description="Disordered" evidence="1">
    <location>
        <begin position="63"/>
        <end position="107"/>
    </location>
</feature>
<evidence type="ECO:0000256" key="1">
    <source>
        <dbReference type="SAM" id="MobiDB-lite"/>
    </source>
</evidence>
<protein>
    <submittedName>
        <fullName evidence="3">Uncharacterized protein</fullName>
    </submittedName>
</protein>
<organism evidence="2 3">
    <name type="scientific">Mesorhabditis belari</name>
    <dbReference type="NCBI Taxonomy" id="2138241"/>
    <lineage>
        <taxon>Eukaryota</taxon>
        <taxon>Metazoa</taxon>
        <taxon>Ecdysozoa</taxon>
        <taxon>Nematoda</taxon>
        <taxon>Chromadorea</taxon>
        <taxon>Rhabditida</taxon>
        <taxon>Rhabditina</taxon>
        <taxon>Rhabditomorpha</taxon>
        <taxon>Rhabditoidea</taxon>
        <taxon>Rhabditidae</taxon>
        <taxon>Mesorhabditinae</taxon>
        <taxon>Mesorhabditis</taxon>
    </lineage>
</organism>
<name>A0AAF3EK21_9BILA</name>
<sequence>MSGPPPAYPDFVSTSSFSENKPPPAYVEDETDEPRIQNLDPQALQAALRVEMARRKRLERALQRERKAAQRETTTGHLNHENVIRAPRREQPRTVGVQDINHRSGYRRSQACSISHVAGLFLPSG</sequence>
<proteinExistence type="predicted"/>
<reference evidence="3" key="1">
    <citation type="submission" date="2024-02" db="UniProtKB">
        <authorList>
            <consortium name="WormBaseParasite"/>
        </authorList>
    </citation>
    <scope>IDENTIFICATION</scope>
</reference>